<dbReference type="Proteomes" id="UP000275846">
    <property type="component" value="Unassembled WGS sequence"/>
</dbReference>
<keyword evidence="2" id="KW-1185">Reference proteome</keyword>
<sequence length="225" mass="24878">MSCKILVESLFDAFKQCRIWGRGAELASLTTKSLTESPRSSFLNGLSHQHIFEASVAAEVVALVSPLTLGAWNVRSLLENPRRYRPERRMALVARELARYKVDIAGLSETRFSEQGQLEEVGAGLTFWSDRPQAVARRCVLTDGDIMISAGRGFKALITLLEKKKLLASSLVPVTRTLPTLDNLDTFLRICNPDDSLQDLLMIEVGSDGFASLVMDYTVSKVASR</sequence>
<dbReference type="EMBL" id="UYSU01032505">
    <property type="protein sequence ID" value="VDL89712.1"/>
    <property type="molecule type" value="Genomic_DNA"/>
</dbReference>
<reference evidence="3" key="1">
    <citation type="submission" date="2016-06" db="UniProtKB">
        <authorList>
            <consortium name="WormBaseParasite"/>
        </authorList>
    </citation>
    <scope>IDENTIFICATION</scope>
</reference>
<protein>
    <submittedName>
        <fullName evidence="1 3">Uncharacterized protein</fullName>
    </submittedName>
</protein>
<accession>A0A183SGH9</accession>
<gene>
    <name evidence="1" type="ORF">SSLN_LOCUS3327</name>
</gene>
<evidence type="ECO:0000313" key="1">
    <source>
        <dbReference type="EMBL" id="VDL89712.1"/>
    </source>
</evidence>
<dbReference type="SUPFAM" id="SSF56219">
    <property type="entry name" value="DNase I-like"/>
    <property type="match status" value="1"/>
</dbReference>
<evidence type="ECO:0000313" key="3">
    <source>
        <dbReference type="WBParaSite" id="SSLN_0000342701-mRNA-1"/>
    </source>
</evidence>
<name>A0A183SGH9_SCHSO</name>
<dbReference type="OrthoDB" id="414666at2759"/>
<reference evidence="1 2" key="2">
    <citation type="submission" date="2018-11" db="EMBL/GenBank/DDBJ databases">
        <authorList>
            <consortium name="Pathogen Informatics"/>
        </authorList>
    </citation>
    <scope>NUCLEOTIDE SEQUENCE [LARGE SCALE GENOMIC DNA]</scope>
    <source>
        <strain evidence="1 2">NST_G2</strain>
    </source>
</reference>
<proteinExistence type="predicted"/>
<dbReference type="AlphaFoldDB" id="A0A183SGH9"/>
<organism evidence="3">
    <name type="scientific">Schistocephalus solidus</name>
    <name type="common">Tapeworm</name>
    <dbReference type="NCBI Taxonomy" id="70667"/>
    <lineage>
        <taxon>Eukaryota</taxon>
        <taxon>Metazoa</taxon>
        <taxon>Spiralia</taxon>
        <taxon>Lophotrochozoa</taxon>
        <taxon>Platyhelminthes</taxon>
        <taxon>Cestoda</taxon>
        <taxon>Eucestoda</taxon>
        <taxon>Diphyllobothriidea</taxon>
        <taxon>Diphyllobothriidae</taxon>
        <taxon>Schistocephalus</taxon>
    </lineage>
</organism>
<evidence type="ECO:0000313" key="2">
    <source>
        <dbReference type="Proteomes" id="UP000275846"/>
    </source>
</evidence>
<dbReference type="WBParaSite" id="SSLN_0000342701-mRNA-1">
    <property type="protein sequence ID" value="SSLN_0000342701-mRNA-1"/>
    <property type="gene ID" value="SSLN_0000342701"/>
</dbReference>
<dbReference type="InterPro" id="IPR036691">
    <property type="entry name" value="Endo/exonu/phosph_ase_sf"/>
</dbReference>